<feature type="domain" description="DUF7918" evidence="2">
    <location>
        <begin position="9"/>
        <end position="66"/>
    </location>
</feature>
<dbReference type="AlphaFoldDB" id="A0A9P4NHU6"/>
<comment type="caution">
    <text evidence="3">The sequence shown here is derived from an EMBL/GenBank/DDBJ whole genome shotgun (WGS) entry which is preliminary data.</text>
</comment>
<evidence type="ECO:0000256" key="1">
    <source>
        <dbReference type="SAM" id="MobiDB-lite"/>
    </source>
</evidence>
<reference evidence="3" key="1">
    <citation type="journal article" date="2020" name="Stud. Mycol.">
        <title>101 Dothideomycetes genomes: a test case for predicting lifestyles and emergence of pathogens.</title>
        <authorList>
            <person name="Haridas S."/>
            <person name="Albert R."/>
            <person name="Binder M."/>
            <person name="Bloem J."/>
            <person name="Labutti K."/>
            <person name="Salamov A."/>
            <person name="Andreopoulos B."/>
            <person name="Baker S."/>
            <person name="Barry K."/>
            <person name="Bills G."/>
            <person name="Bluhm B."/>
            <person name="Cannon C."/>
            <person name="Castanera R."/>
            <person name="Culley D."/>
            <person name="Daum C."/>
            <person name="Ezra D."/>
            <person name="Gonzalez J."/>
            <person name="Henrissat B."/>
            <person name="Kuo A."/>
            <person name="Liang C."/>
            <person name="Lipzen A."/>
            <person name="Lutzoni F."/>
            <person name="Magnuson J."/>
            <person name="Mondo S."/>
            <person name="Nolan M."/>
            <person name="Ohm R."/>
            <person name="Pangilinan J."/>
            <person name="Park H.-J."/>
            <person name="Ramirez L."/>
            <person name="Alfaro M."/>
            <person name="Sun H."/>
            <person name="Tritt A."/>
            <person name="Yoshinaga Y."/>
            <person name="Zwiers L.-H."/>
            <person name="Turgeon B."/>
            <person name="Goodwin S."/>
            <person name="Spatafora J."/>
            <person name="Crous P."/>
            <person name="Grigoriev I."/>
        </authorList>
    </citation>
    <scope>NUCLEOTIDE SEQUENCE</scope>
    <source>
        <strain evidence="3">CBS 130266</strain>
    </source>
</reference>
<organism evidence="3 4">
    <name type="scientific">Tothia fuscella</name>
    <dbReference type="NCBI Taxonomy" id="1048955"/>
    <lineage>
        <taxon>Eukaryota</taxon>
        <taxon>Fungi</taxon>
        <taxon>Dikarya</taxon>
        <taxon>Ascomycota</taxon>
        <taxon>Pezizomycotina</taxon>
        <taxon>Dothideomycetes</taxon>
        <taxon>Pleosporomycetidae</taxon>
        <taxon>Venturiales</taxon>
        <taxon>Cylindrosympodiaceae</taxon>
        <taxon>Tothia</taxon>
    </lineage>
</organism>
<proteinExistence type="predicted"/>
<sequence length="104" mass="11820">MGEITQIPGMTVRVFIDGMARPEHKGIHETDNDTTTCTQYIEAVSGAPFPIRIKFGAEFQCLYSDIVTIVRQPPTSIHPTNYNRYDSSSSSTFTRTIDRRRCFQ</sequence>
<keyword evidence="4" id="KW-1185">Reference proteome</keyword>
<feature type="compositionally biased region" description="Polar residues" evidence="1">
    <location>
        <begin position="77"/>
        <end position="95"/>
    </location>
</feature>
<gene>
    <name evidence="3" type="ORF">EJ08DRAFT_485141</name>
</gene>
<dbReference type="Pfam" id="PF25534">
    <property type="entry name" value="DUF7918"/>
    <property type="match status" value="1"/>
</dbReference>
<dbReference type="InterPro" id="IPR057678">
    <property type="entry name" value="DUF7918"/>
</dbReference>
<name>A0A9P4NHU6_9PEZI</name>
<dbReference type="EMBL" id="MU007093">
    <property type="protein sequence ID" value="KAF2422130.1"/>
    <property type="molecule type" value="Genomic_DNA"/>
</dbReference>
<feature type="region of interest" description="Disordered" evidence="1">
    <location>
        <begin position="77"/>
        <end position="97"/>
    </location>
</feature>
<evidence type="ECO:0000313" key="4">
    <source>
        <dbReference type="Proteomes" id="UP000800235"/>
    </source>
</evidence>
<evidence type="ECO:0000313" key="3">
    <source>
        <dbReference type="EMBL" id="KAF2422130.1"/>
    </source>
</evidence>
<dbReference type="Proteomes" id="UP000800235">
    <property type="component" value="Unassembled WGS sequence"/>
</dbReference>
<protein>
    <recommendedName>
        <fullName evidence="2">DUF7918 domain-containing protein</fullName>
    </recommendedName>
</protein>
<evidence type="ECO:0000259" key="2">
    <source>
        <dbReference type="Pfam" id="PF25534"/>
    </source>
</evidence>
<accession>A0A9P4NHU6</accession>